<dbReference type="AlphaFoldDB" id="A0A4C1VWA9"/>
<gene>
    <name evidence="1" type="ORF">EVAR_21109_1</name>
</gene>
<evidence type="ECO:0000313" key="1">
    <source>
        <dbReference type="EMBL" id="GBP42105.1"/>
    </source>
</evidence>
<protein>
    <submittedName>
        <fullName evidence="1">Uncharacterized protein</fullName>
    </submittedName>
</protein>
<proteinExistence type="predicted"/>
<sequence>MHGRTAIDAMHINASKLRRCTDLCTVAYINASPNSDRRVCSPRFRHEASRPLNSRADVTLEPFICKCRELDFAAMNRSVTVAIQFCDLENLTVGMISQTG</sequence>
<keyword evidence="2" id="KW-1185">Reference proteome</keyword>
<evidence type="ECO:0000313" key="2">
    <source>
        <dbReference type="Proteomes" id="UP000299102"/>
    </source>
</evidence>
<dbReference type="Proteomes" id="UP000299102">
    <property type="component" value="Unassembled WGS sequence"/>
</dbReference>
<dbReference type="EMBL" id="BGZK01000412">
    <property type="protein sequence ID" value="GBP42105.1"/>
    <property type="molecule type" value="Genomic_DNA"/>
</dbReference>
<organism evidence="1 2">
    <name type="scientific">Eumeta variegata</name>
    <name type="common">Bagworm moth</name>
    <name type="synonym">Eumeta japonica</name>
    <dbReference type="NCBI Taxonomy" id="151549"/>
    <lineage>
        <taxon>Eukaryota</taxon>
        <taxon>Metazoa</taxon>
        <taxon>Ecdysozoa</taxon>
        <taxon>Arthropoda</taxon>
        <taxon>Hexapoda</taxon>
        <taxon>Insecta</taxon>
        <taxon>Pterygota</taxon>
        <taxon>Neoptera</taxon>
        <taxon>Endopterygota</taxon>
        <taxon>Lepidoptera</taxon>
        <taxon>Glossata</taxon>
        <taxon>Ditrysia</taxon>
        <taxon>Tineoidea</taxon>
        <taxon>Psychidae</taxon>
        <taxon>Oiketicinae</taxon>
        <taxon>Eumeta</taxon>
    </lineage>
</organism>
<reference evidence="1 2" key="1">
    <citation type="journal article" date="2019" name="Commun. Biol.">
        <title>The bagworm genome reveals a unique fibroin gene that provides high tensile strength.</title>
        <authorList>
            <person name="Kono N."/>
            <person name="Nakamura H."/>
            <person name="Ohtoshi R."/>
            <person name="Tomita M."/>
            <person name="Numata K."/>
            <person name="Arakawa K."/>
        </authorList>
    </citation>
    <scope>NUCLEOTIDE SEQUENCE [LARGE SCALE GENOMIC DNA]</scope>
</reference>
<accession>A0A4C1VWA9</accession>
<name>A0A4C1VWA9_EUMVA</name>
<comment type="caution">
    <text evidence="1">The sequence shown here is derived from an EMBL/GenBank/DDBJ whole genome shotgun (WGS) entry which is preliminary data.</text>
</comment>